<reference evidence="1" key="1">
    <citation type="journal article" date="2015" name="Nature">
        <title>Complex archaea that bridge the gap between prokaryotes and eukaryotes.</title>
        <authorList>
            <person name="Spang A."/>
            <person name="Saw J.H."/>
            <person name="Jorgensen S.L."/>
            <person name="Zaremba-Niedzwiedzka K."/>
            <person name="Martijn J."/>
            <person name="Lind A.E."/>
            <person name="van Eijk R."/>
            <person name="Schleper C."/>
            <person name="Guy L."/>
            <person name="Ettema T.J."/>
        </authorList>
    </citation>
    <scope>NUCLEOTIDE SEQUENCE</scope>
</reference>
<sequence>MNCDCPRSTGIIHYEECPMHDSHSCAVCETENHGNKLIAKQARAEVLAACIERANKMAEEYPDGSGEQRAAHGVATELLLFLQPAASDLEELCDKAHAAGAVIAGEQLLKSLTPGGGDFAVGSPLAKVKQRVEALLREAELKGRITQLEAMKGEDAGGMWFPDPGKLTVNDRIDELKAELEKARASEGASK</sequence>
<proteinExistence type="predicted"/>
<comment type="caution">
    <text evidence="1">The sequence shown here is derived from an EMBL/GenBank/DDBJ whole genome shotgun (WGS) entry which is preliminary data.</text>
</comment>
<evidence type="ECO:0000313" key="1">
    <source>
        <dbReference type="EMBL" id="KKL14089.1"/>
    </source>
</evidence>
<protein>
    <submittedName>
        <fullName evidence="1">Uncharacterized protein</fullName>
    </submittedName>
</protein>
<name>A0A0F9AWX2_9ZZZZ</name>
<gene>
    <name evidence="1" type="ORF">LCGC14_2519230</name>
</gene>
<organism evidence="1">
    <name type="scientific">marine sediment metagenome</name>
    <dbReference type="NCBI Taxonomy" id="412755"/>
    <lineage>
        <taxon>unclassified sequences</taxon>
        <taxon>metagenomes</taxon>
        <taxon>ecological metagenomes</taxon>
    </lineage>
</organism>
<dbReference type="EMBL" id="LAZR01040600">
    <property type="protein sequence ID" value="KKL14089.1"/>
    <property type="molecule type" value="Genomic_DNA"/>
</dbReference>
<accession>A0A0F9AWX2</accession>
<dbReference type="AlphaFoldDB" id="A0A0F9AWX2"/>